<dbReference type="AlphaFoldDB" id="F4QSU3"/>
<evidence type="ECO:0000313" key="1">
    <source>
        <dbReference type="EMBL" id="EGF89813.1"/>
    </source>
</evidence>
<reference evidence="2" key="1">
    <citation type="submission" date="2011-03" db="EMBL/GenBank/DDBJ databases">
        <title>Draft genome sequence of Brevundimonas diminuta.</title>
        <authorList>
            <person name="Brown P.J.B."/>
            <person name="Buechlein A."/>
            <person name="Hemmerich C."/>
            <person name="Brun Y.V."/>
        </authorList>
    </citation>
    <scope>NUCLEOTIDE SEQUENCE [LARGE SCALE GENOMIC DNA]</scope>
    <source>
        <strain evidence="2">C19</strain>
    </source>
</reference>
<dbReference type="HOGENOM" id="CLU_2931154_0_0_5"/>
<keyword evidence="2" id="KW-1185">Reference proteome</keyword>
<organism evidence="1 2">
    <name type="scientific">Asticcacaulis biprosthecium C19</name>
    <dbReference type="NCBI Taxonomy" id="715226"/>
    <lineage>
        <taxon>Bacteria</taxon>
        <taxon>Pseudomonadati</taxon>
        <taxon>Pseudomonadota</taxon>
        <taxon>Alphaproteobacteria</taxon>
        <taxon>Caulobacterales</taxon>
        <taxon>Caulobacteraceae</taxon>
        <taxon>Asticcacaulis</taxon>
    </lineage>
</organism>
<name>F4QSU3_9CAUL</name>
<protein>
    <submittedName>
        <fullName evidence="1">Uncharacterized protein</fullName>
    </submittedName>
</protein>
<dbReference type="EMBL" id="GL883080">
    <property type="protein sequence ID" value="EGF89813.1"/>
    <property type="molecule type" value="Genomic_DNA"/>
</dbReference>
<sequence>MIRFVLAEEDAEDMEEVAEALTDFEGMNGTTYACEILVSQETISVPPLPGRLVYLRRECP</sequence>
<gene>
    <name evidence="1" type="ORF">ABI_42360</name>
</gene>
<dbReference type="Proteomes" id="UP000006512">
    <property type="component" value="Unassembled WGS sequence"/>
</dbReference>
<proteinExistence type="predicted"/>
<accession>F4QSU3</accession>
<evidence type="ECO:0000313" key="2">
    <source>
        <dbReference type="Proteomes" id="UP000006512"/>
    </source>
</evidence>